<feature type="transmembrane region" description="Helical" evidence="1">
    <location>
        <begin position="242"/>
        <end position="261"/>
    </location>
</feature>
<gene>
    <name evidence="3" type="ORF">PFICI_07085</name>
</gene>
<dbReference type="GeneID" id="19272098"/>
<keyword evidence="1" id="KW-0472">Membrane</keyword>
<keyword evidence="1" id="KW-1133">Transmembrane helix</keyword>
<keyword evidence="4" id="KW-1185">Reference proteome</keyword>
<proteinExistence type="predicted"/>
<dbReference type="eggNOG" id="ENOG502SPW2">
    <property type="taxonomic scope" value="Eukaryota"/>
</dbReference>
<feature type="transmembrane region" description="Helical" evidence="1">
    <location>
        <begin position="212"/>
        <end position="235"/>
    </location>
</feature>
<dbReference type="InParanoid" id="W3X7I6"/>
<organism evidence="3 4">
    <name type="scientific">Pestalotiopsis fici (strain W106-1 / CGMCC3.15140)</name>
    <dbReference type="NCBI Taxonomy" id="1229662"/>
    <lineage>
        <taxon>Eukaryota</taxon>
        <taxon>Fungi</taxon>
        <taxon>Dikarya</taxon>
        <taxon>Ascomycota</taxon>
        <taxon>Pezizomycotina</taxon>
        <taxon>Sordariomycetes</taxon>
        <taxon>Xylariomycetidae</taxon>
        <taxon>Amphisphaeriales</taxon>
        <taxon>Sporocadaceae</taxon>
        <taxon>Pestalotiopsis</taxon>
    </lineage>
</organism>
<dbReference type="Pfam" id="PF20237">
    <property type="entry name" value="DUF6594"/>
    <property type="match status" value="1"/>
</dbReference>
<name>W3X7I6_PESFW</name>
<dbReference type="EMBL" id="KI912112">
    <property type="protein sequence ID" value="ETS82083.1"/>
    <property type="molecule type" value="Genomic_DNA"/>
</dbReference>
<keyword evidence="1" id="KW-0812">Transmembrane</keyword>
<dbReference type="OrthoDB" id="5416037at2759"/>
<feature type="transmembrane region" description="Helical" evidence="1">
    <location>
        <begin position="267"/>
        <end position="285"/>
    </location>
</feature>
<dbReference type="KEGG" id="pfy:PFICI_07085"/>
<dbReference type="Proteomes" id="UP000030651">
    <property type="component" value="Unassembled WGS sequence"/>
</dbReference>
<protein>
    <recommendedName>
        <fullName evidence="2">DUF6594 domain-containing protein</fullName>
    </recommendedName>
</protein>
<dbReference type="HOGENOM" id="CLU_051118_1_1_1"/>
<dbReference type="AlphaFoldDB" id="W3X7I6"/>
<dbReference type="RefSeq" id="XP_007833857.1">
    <property type="nucleotide sequence ID" value="XM_007835666.1"/>
</dbReference>
<evidence type="ECO:0000256" key="1">
    <source>
        <dbReference type="SAM" id="Phobius"/>
    </source>
</evidence>
<evidence type="ECO:0000313" key="4">
    <source>
        <dbReference type="Proteomes" id="UP000030651"/>
    </source>
</evidence>
<dbReference type="PANTHER" id="PTHR34502">
    <property type="entry name" value="DUF6594 DOMAIN-CONTAINING PROTEIN-RELATED"/>
    <property type="match status" value="1"/>
</dbReference>
<dbReference type="PANTHER" id="PTHR34502:SF4">
    <property type="entry name" value="DUF6594 DOMAIN-CONTAINING PROTEIN"/>
    <property type="match status" value="1"/>
</dbReference>
<sequence>MSEPGPKQVPVDITREDFQRKPWKYAGYGAYSGVVSLDDFLILRRFDVLNARVALLLQDKVVELETQLEKLDDFYSRQATQDLDNGTFRGDLQNRSELLEKIAVALKRYNDWLLQQSDLRKLAPAPAHDIKQLQKWHENHQFVAIEKQEFRYLERKDDLVRLVPENKTNVRRLIVKSNYLSTLSIWRKRKEHDSECNDQSIQYYSEKRLNNFASGIIVTVGVIMLITPLWILKYLDSPVSKLVVITVFNSVFLLVMSFLMVAKPFEALGATAAYAAVLMVFMQVGTS</sequence>
<evidence type="ECO:0000313" key="3">
    <source>
        <dbReference type="EMBL" id="ETS82083.1"/>
    </source>
</evidence>
<reference evidence="4" key="1">
    <citation type="journal article" date="2015" name="BMC Genomics">
        <title>Genomic and transcriptomic analysis of the endophytic fungus Pestalotiopsis fici reveals its lifestyle and high potential for synthesis of natural products.</title>
        <authorList>
            <person name="Wang X."/>
            <person name="Zhang X."/>
            <person name="Liu L."/>
            <person name="Xiang M."/>
            <person name="Wang W."/>
            <person name="Sun X."/>
            <person name="Che Y."/>
            <person name="Guo L."/>
            <person name="Liu G."/>
            <person name="Guo L."/>
            <person name="Wang C."/>
            <person name="Yin W.B."/>
            <person name="Stadler M."/>
            <person name="Zhang X."/>
            <person name="Liu X."/>
        </authorList>
    </citation>
    <scope>NUCLEOTIDE SEQUENCE [LARGE SCALE GENOMIC DNA]</scope>
    <source>
        <strain evidence="4">W106-1 / CGMCC3.15140</strain>
    </source>
</reference>
<dbReference type="InterPro" id="IPR046529">
    <property type="entry name" value="DUF6594"/>
</dbReference>
<evidence type="ECO:0000259" key="2">
    <source>
        <dbReference type="Pfam" id="PF20237"/>
    </source>
</evidence>
<feature type="domain" description="DUF6594" evidence="2">
    <location>
        <begin position="35"/>
        <end position="279"/>
    </location>
</feature>
<accession>W3X7I6</accession>
<dbReference type="OMA" id="YLEMTIM"/>